<dbReference type="EMBL" id="KQ435922">
    <property type="protein sequence ID" value="KOX68584.1"/>
    <property type="molecule type" value="Genomic_DNA"/>
</dbReference>
<protein>
    <submittedName>
        <fullName evidence="1">Uncharacterized protein</fullName>
    </submittedName>
</protein>
<sequence>MSFRIVATRDELSRDCRSSSSAPEQAACTTHPGGEQVFNLEIAEVFADPA</sequence>
<proteinExistence type="predicted"/>
<keyword evidence="2" id="KW-1185">Reference proteome</keyword>
<organism evidence="1 2">
    <name type="scientific">Melipona quadrifasciata</name>
    <dbReference type="NCBI Taxonomy" id="166423"/>
    <lineage>
        <taxon>Eukaryota</taxon>
        <taxon>Metazoa</taxon>
        <taxon>Ecdysozoa</taxon>
        <taxon>Arthropoda</taxon>
        <taxon>Hexapoda</taxon>
        <taxon>Insecta</taxon>
        <taxon>Pterygota</taxon>
        <taxon>Neoptera</taxon>
        <taxon>Endopterygota</taxon>
        <taxon>Hymenoptera</taxon>
        <taxon>Apocrita</taxon>
        <taxon>Aculeata</taxon>
        <taxon>Apoidea</taxon>
        <taxon>Anthophila</taxon>
        <taxon>Apidae</taxon>
        <taxon>Melipona</taxon>
    </lineage>
</organism>
<evidence type="ECO:0000313" key="2">
    <source>
        <dbReference type="Proteomes" id="UP000053105"/>
    </source>
</evidence>
<name>A0A0N0BC73_9HYME</name>
<dbReference type="Proteomes" id="UP000053105">
    <property type="component" value="Unassembled WGS sequence"/>
</dbReference>
<gene>
    <name evidence="1" type="ORF">WN51_04070</name>
</gene>
<dbReference type="AlphaFoldDB" id="A0A0N0BC73"/>
<accession>A0A0N0BC73</accession>
<evidence type="ECO:0000313" key="1">
    <source>
        <dbReference type="EMBL" id="KOX68584.1"/>
    </source>
</evidence>
<reference evidence="1 2" key="1">
    <citation type="submission" date="2015-07" db="EMBL/GenBank/DDBJ databases">
        <title>The genome of Melipona quadrifasciata.</title>
        <authorList>
            <person name="Pan H."/>
            <person name="Kapheim K."/>
        </authorList>
    </citation>
    <scope>NUCLEOTIDE SEQUENCE [LARGE SCALE GENOMIC DNA]</scope>
    <source>
        <strain evidence="1">0111107301</strain>
        <tissue evidence="1">Whole body</tissue>
    </source>
</reference>